<dbReference type="PANTHER" id="PTHR30572">
    <property type="entry name" value="MEMBRANE COMPONENT OF TRANSPORTER-RELATED"/>
    <property type="match status" value="1"/>
</dbReference>
<keyword evidence="5 7" id="KW-0472">Membrane</keyword>
<evidence type="ECO:0000259" key="8">
    <source>
        <dbReference type="Pfam" id="PF02687"/>
    </source>
</evidence>
<dbReference type="Pfam" id="PF12704">
    <property type="entry name" value="MacB_PCD"/>
    <property type="match status" value="1"/>
</dbReference>
<dbReference type="EMBL" id="CP003261">
    <property type="protein sequence ID" value="AGK98710.1"/>
    <property type="molecule type" value="Genomic_DNA"/>
</dbReference>
<dbReference type="PATRIC" id="fig|86416.3.peg.3961"/>
<dbReference type="InterPro" id="IPR003838">
    <property type="entry name" value="ABC3_permease_C"/>
</dbReference>
<dbReference type="eggNOG" id="COG0577">
    <property type="taxonomic scope" value="Bacteria"/>
</dbReference>
<evidence type="ECO:0000259" key="9">
    <source>
        <dbReference type="Pfam" id="PF12704"/>
    </source>
</evidence>
<name>R4KGH3_CLOPA</name>
<dbReference type="HOGENOM" id="CLU_010964_2_1_9"/>
<dbReference type="InterPro" id="IPR025857">
    <property type="entry name" value="MacB_PCD"/>
</dbReference>
<evidence type="ECO:0000256" key="6">
    <source>
        <dbReference type="ARBA" id="ARBA00038076"/>
    </source>
</evidence>
<feature type="domain" description="ABC3 transporter permease C-terminal" evidence="8">
    <location>
        <begin position="244"/>
        <end position="366"/>
    </location>
</feature>
<keyword evidence="11" id="KW-1185">Reference proteome</keyword>
<protein>
    <submittedName>
        <fullName evidence="10">ABC-type transport system, involved in lipoprotein release, permease component</fullName>
    </submittedName>
</protein>
<feature type="domain" description="MacB-like periplasmic core" evidence="9">
    <location>
        <begin position="20"/>
        <end position="210"/>
    </location>
</feature>
<dbReference type="GO" id="GO:0022857">
    <property type="term" value="F:transmembrane transporter activity"/>
    <property type="evidence" value="ECO:0007669"/>
    <property type="project" value="TreeGrafter"/>
</dbReference>
<feature type="transmembrane region" description="Helical" evidence="7">
    <location>
        <begin position="238"/>
        <end position="261"/>
    </location>
</feature>
<feature type="transmembrane region" description="Helical" evidence="7">
    <location>
        <begin position="339"/>
        <end position="370"/>
    </location>
</feature>
<evidence type="ECO:0000256" key="7">
    <source>
        <dbReference type="SAM" id="Phobius"/>
    </source>
</evidence>
<evidence type="ECO:0000256" key="4">
    <source>
        <dbReference type="ARBA" id="ARBA00022989"/>
    </source>
</evidence>
<gene>
    <name evidence="10" type="ORF">Clopa_3964</name>
</gene>
<dbReference type="KEGG" id="cpas:Clopa_3964"/>
<evidence type="ECO:0000313" key="10">
    <source>
        <dbReference type="EMBL" id="AGK98710.1"/>
    </source>
</evidence>
<evidence type="ECO:0000256" key="1">
    <source>
        <dbReference type="ARBA" id="ARBA00004651"/>
    </source>
</evidence>
<accession>R4KGH3</accession>
<dbReference type="InterPro" id="IPR050250">
    <property type="entry name" value="Macrolide_Exporter_MacB"/>
</dbReference>
<dbReference type="AlphaFoldDB" id="R4KGH3"/>
<keyword evidence="10" id="KW-0449">Lipoprotein</keyword>
<dbReference type="GO" id="GO:0005886">
    <property type="term" value="C:plasma membrane"/>
    <property type="evidence" value="ECO:0007669"/>
    <property type="project" value="UniProtKB-SubCell"/>
</dbReference>
<feature type="transmembrane region" description="Helical" evidence="7">
    <location>
        <begin position="755"/>
        <end position="783"/>
    </location>
</feature>
<evidence type="ECO:0000256" key="2">
    <source>
        <dbReference type="ARBA" id="ARBA00022475"/>
    </source>
</evidence>
<comment type="subcellular location">
    <subcellularLocation>
        <location evidence="1">Cell membrane</location>
        <topology evidence="1">Multi-pass membrane protein</topology>
    </subcellularLocation>
</comment>
<evidence type="ECO:0000313" key="11">
    <source>
        <dbReference type="Proteomes" id="UP000013523"/>
    </source>
</evidence>
<evidence type="ECO:0000256" key="3">
    <source>
        <dbReference type="ARBA" id="ARBA00022692"/>
    </source>
</evidence>
<organism evidence="10 11">
    <name type="scientific">Clostridium pasteurianum BC1</name>
    <dbReference type="NCBI Taxonomy" id="86416"/>
    <lineage>
        <taxon>Bacteria</taxon>
        <taxon>Bacillati</taxon>
        <taxon>Bacillota</taxon>
        <taxon>Clostridia</taxon>
        <taxon>Eubacteriales</taxon>
        <taxon>Clostridiaceae</taxon>
        <taxon>Clostridium</taxon>
    </lineage>
</organism>
<reference evidence="10 11" key="1">
    <citation type="submission" date="2012-01" db="EMBL/GenBank/DDBJ databases">
        <title>Complete sequence of chromosome of Clostridium pasteurianum BC1.</title>
        <authorList>
            <consortium name="US DOE Joint Genome Institute"/>
            <person name="Lucas S."/>
            <person name="Han J."/>
            <person name="Lapidus A."/>
            <person name="Cheng J.-F."/>
            <person name="Goodwin L."/>
            <person name="Pitluck S."/>
            <person name="Peters L."/>
            <person name="Mikhailova N."/>
            <person name="Teshima H."/>
            <person name="Detter J.C."/>
            <person name="Han C."/>
            <person name="Tapia R."/>
            <person name="Land M."/>
            <person name="Hauser L."/>
            <person name="Kyrpides N."/>
            <person name="Ivanova N."/>
            <person name="Pagani I."/>
            <person name="Dunn J."/>
            <person name="Taghavi S."/>
            <person name="Francis A."/>
            <person name="van der Lelie D."/>
            <person name="Woyke T."/>
        </authorList>
    </citation>
    <scope>NUCLEOTIDE SEQUENCE [LARGE SCALE GENOMIC DNA]</scope>
    <source>
        <strain evidence="10 11">BC1</strain>
    </source>
</reference>
<feature type="transmembrane region" description="Helical" evidence="7">
    <location>
        <begin position="293"/>
        <end position="319"/>
    </location>
</feature>
<feature type="transmembrane region" description="Helical" evidence="7">
    <location>
        <begin position="411"/>
        <end position="432"/>
    </location>
</feature>
<dbReference type="RefSeq" id="WP_015616985.1">
    <property type="nucleotide sequence ID" value="NC_021182.1"/>
</dbReference>
<dbReference type="Proteomes" id="UP000013523">
    <property type="component" value="Chromosome"/>
</dbReference>
<dbReference type="Pfam" id="PF02687">
    <property type="entry name" value="FtsX"/>
    <property type="match status" value="2"/>
</dbReference>
<feature type="transmembrane region" description="Helical" evidence="7">
    <location>
        <begin position="21"/>
        <end position="44"/>
    </location>
</feature>
<dbReference type="PANTHER" id="PTHR30572:SF4">
    <property type="entry name" value="ABC TRANSPORTER PERMEASE YTRF"/>
    <property type="match status" value="1"/>
</dbReference>
<feature type="domain" description="ABC3 transporter permease C-terminal" evidence="8">
    <location>
        <begin position="712"/>
        <end position="827"/>
    </location>
</feature>
<dbReference type="OrthoDB" id="9793166at2"/>
<comment type="similarity">
    <text evidence="6">Belongs to the ABC-4 integral membrane protein family.</text>
</comment>
<feature type="transmembrane region" description="Helical" evidence="7">
    <location>
        <begin position="707"/>
        <end position="734"/>
    </location>
</feature>
<feature type="transmembrane region" description="Helical" evidence="7">
    <location>
        <begin position="795"/>
        <end position="816"/>
    </location>
</feature>
<keyword evidence="3 7" id="KW-0812">Transmembrane</keyword>
<keyword evidence="4 7" id="KW-1133">Transmembrane helix</keyword>
<evidence type="ECO:0000256" key="5">
    <source>
        <dbReference type="ARBA" id="ARBA00023136"/>
    </source>
</evidence>
<proteinExistence type="inferred from homology"/>
<keyword evidence="2" id="KW-1003">Cell membrane</keyword>
<sequence>MITGYKQLTGKYLKSSKKRTILTIIGIVLSVALIASIGLFIAGMQEAEIENIKSSIGSWHLQFSNADNNLISEVTNNPKVSRSGLFRVDYKEKLGNKLVVDEVTATDNALELMSYKVKQGRLPQNTKEAAVESFVLKQIDNNAKVGDKIKFNNKEYTLVGVLEDTVRSQIGNEGVLLTKTSNIDKNNSTMLVEISSKTNLGKAVEELKQLGKKGTVLENSYLLGFEGAGGGGSSFNGLYLAAAVIISIVLIATIAVIYNSFQISVVERIKQFGLLRAVGATPKQIRKLVLREATVLAVISIPIGLLLSIAVIYTIDIVFRIIGGNSVSVIKPVIPFKVMAISGVVGVAATYVSAFIPALFAGSISPLVAINSRTSITKEKIKRRNSKIVQKIFGFEGALASKNIKRNRKRYRITIFSIVISVALFVTFKSFLDMALNIKQNVNESRNIHFVVEPARKTGNSMQSIKTNLDDNIIQNIESIKSISQAYKVYDLNHFYAAIDKNSEIKAIQDMKTVYSKTTLNNNEKSLLNGGLEIYDTASLTAAKKYLHAGTLDVNRLNNENGVIIINKNHVYNNNTKKTYVGPIANIKVGDEIDLQYVDFSKPSVGFGKGAVKKAKVMAILNDDPFDFLSQDENQLKLITTEQVAKNLMGVSDVKPNSLNITIKDIKNENTVKTEIETAVKSNPSLNVIDMIDNNRNMKSGTLMVQILIYGFVVVVSLIGSVNIVNTLTTNIILRKREFAALKSIGLTQKGLRKMIVLEGIFYGIVGTIYGSITGTALSYLLFKSLRTAREFTWNIPWNAMGIAAICSIVIGYISVLSPLKRINKENLIEVIREDS</sequence>
<dbReference type="STRING" id="86416.Clopa_3964"/>